<dbReference type="EMBL" id="JAGHQL010000226">
    <property type="protein sequence ID" value="KAH0536198.1"/>
    <property type="molecule type" value="Genomic_DNA"/>
</dbReference>
<evidence type="ECO:0000313" key="2">
    <source>
        <dbReference type="EMBL" id="KAH0536198.1"/>
    </source>
</evidence>
<evidence type="ECO:0000313" key="3">
    <source>
        <dbReference type="Proteomes" id="UP000698800"/>
    </source>
</evidence>
<dbReference type="Proteomes" id="UP000698800">
    <property type="component" value="Unassembled WGS sequence"/>
</dbReference>
<gene>
    <name evidence="2" type="ORF">FGG08_006906</name>
</gene>
<reference evidence="2" key="1">
    <citation type="submission" date="2021-03" db="EMBL/GenBank/DDBJ databases">
        <title>Comparative genomics and phylogenomic investigation of the class Geoglossomycetes provide insights into ecological specialization and systematics.</title>
        <authorList>
            <person name="Melie T."/>
            <person name="Pirro S."/>
            <person name="Miller A.N."/>
            <person name="Quandt A."/>
        </authorList>
    </citation>
    <scope>NUCLEOTIDE SEQUENCE</scope>
    <source>
        <strain evidence="2">GBOQ0MN5Z8</strain>
    </source>
</reference>
<feature type="region of interest" description="Disordered" evidence="1">
    <location>
        <begin position="139"/>
        <end position="166"/>
    </location>
</feature>
<organism evidence="2 3">
    <name type="scientific">Glutinoglossum americanum</name>
    <dbReference type="NCBI Taxonomy" id="1670608"/>
    <lineage>
        <taxon>Eukaryota</taxon>
        <taxon>Fungi</taxon>
        <taxon>Dikarya</taxon>
        <taxon>Ascomycota</taxon>
        <taxon>Pezizomycotina</taxon>
        <taxon>Geoglossomycetes</taxon>
        <taxon>Geoglossales</taxon>
        <taxon>Geoglossaceae</taxon>
        <taxon>Glutinoglossum</taxon>
    </lineage>
</organism>
<dbReference type="AlphaFoldDB" id="A0A9P8L0I7"/>
<proteinExistence type="predicted"/>
<protein>
    <submittedName>
        <fullName evidence="2">Uncharacterized protein</fullName>
    </submittedName>
</protein>
<accession>A0A9P8L0I7</accession>
<sequence>MSFTTAKTSDSYCELFSPDRRSRRESFTTSLDFATAVDVRDEEVDGMGEGVLSGYEGGSENEAVEKGKPKWWENFVWPKNPYLEDSWYNPSDPGFCESGEGEDSSEESCETAGGTIAIPTNTIGGNGDREDGCAFAEGERKKHGPEGHVIKKDGEGATAKAGDIKKLRKGGIRKNRRNRKSAKTGVVKTRLLEILRQDADGTRRRIGRTDRVEGWLTSLPDDGVFRVMVPSVEE</sequence>
<name>A0A9P8L0I7_9PEZI</name>
<keyword evidence="3" id="KW-1185">Reference proteome</keyword>
<evidence type="ECO:0000256" key="1">
    <source>
        <dbReference type="SAM" id="MobiDB-lite"/>
    </source>
</evidence>
<feature type="compositionally biased region" description="Basic and acidic residues" evidence="1">
    <location>
        <begin position="139"/>
        <end position="155"/>
    </location>
</feature>
<comment type="caution">
    <text evidence="2">The sequence shown here is derived from an EMBL/GenBank/DDBJ whole genome shotgun (WGS) entry which is preliminary data.</text>
</comment>